<dbReference type="EMBL" id="CAJNJA010006321">
    <property type="protein sequence ID" value="CAE7208779.1"/>
    <property type="molecule type" value="Genomic_DNA"/>
</dbReference>
<evidence type="ECO:0000313" key="2">
    <source>
        <dbReference type="EMBL" id="CAE7208779.1"/>
    </source>
</evidence>
<feature type="transmembrane region" description="Helical" evidence="1">
    <location>
        <begin position="21"/>
        <end position="44"/>
    </location>
</feature>
<feature type="non-terminal residue" evidence="2">
    <location>
        <position position="1"/>
    </location>
</feature>
<reference evidence="2" key="1">
    <citation type="submission" date="2021-02" db="EMBL/GenBank/DDBJ databases">
        <authorList>
            <person name="Dougan E. K."/>
            <person name="Rhodes N."/>
            <person name="Thang M."/>
            <person name="Chan C."/>
        </authorList>
    </citation>
    <scope>NUCLEOTIDE SEQUENCE</scope>
</reference>
<keyword evidence="1" id="KW-0472">Membrane</keyword>
<evidence type="ECO:0000313" key="3">
    <source>
        <dbReference type="Proteomes" id="UP000601435"/>
    </source>
</evidence>
<feature type="transmembrane region" description="Helical" evidence="1">
    <location>
        <begin position="64"/>
        <end position="82"/>
    </location>
</feature>
<gene>
    <name evidence="2" type="primary">CPK2</name>
    <name evidence="2" type="ORF">SNEC2469_LOCUS1970</name>
</gene>
<dbReference type="AlphaFoldDB" id="A0A812JKI0"/>
<evidence type="ECO:0000256" key="1">
    <source>
        <dbReference type="SAM" id="Phobius"/>
    </source>
</evidence>
<proteinExistence type="predicted"/>
<dbReference type="Proteomes" id="UP000601435">
    <property type="component" value="Unassembled WGS sequence"/>
</dbReference>
<comment type="caution">
    <text evidence="2">The sequence shown here is derived from an EMBL/GenBank/DDBJ whole genome shotgun (WGS) entry which is preliminary data.</text>
</comment>
<keyword evidence="3" id="KW-1185">Reference proteome</keyword>
<accession>A0A812JKI0</accession>
<name>A0A812JKI0_9DINO</name>
<dbReference type="OrthoDB" id="406168at2759"/>
<keyword evidence="1" id="KW-1133">Transmembrane helix</keyword>
<sequence length="129" mass="13806">VPAPCPVGPMNQAINPKILDYPFMIGIGGEVVTTAPAVLLPFFFRNFRNGGGGDNMMVLQLTRFLWVGLTAFGAFCAFRRFVMMRQQPVGAGEVSPSTVAQGAWWGLASSFVCSVQGVSRFWGGGVVCL</sequence>
<protein>
    <submittedName>
        <fullName evidence="2">CPK2 protein</fullName>
    </submittedName>
</protein>
<keyword evidence="1" id="KW-0812">Transmembrane</keyword>
<organism evidence="2 3">
    <name type="scientific">Symbiodinium necroappetens</name>
    <dbReference type="NCBI Taxonomy" id="1628268"/>
    <lineage>
        <taxon>Eukaryota</taxon>
        <taxon>Sar</taxon>
        <taxon>Alveolata</taxon>
        <taxon>Dinophyceae</taxon>
        <taxon>Suessiales</taxon>
        <taxon>Symbiodiniaceae</taxon>
        <taxon>Symbiodinium</taxon>
    </lineage>
</organism>